<dbReference type="EMBL" id="CAKMMW010000038">
    <property type="protein sequence ID" value="CAH1230680.1"/>
    <property type="molecule type" value="Genomic_DNA"/>
</dbReference>
<reference evidence="2" key="1">
    <citation type="submission" date="2022-01" db="EMBL/GenBank/DDBJ databases">
        <authorList>
            <person name="Criscuolo A."/>
        </authorList>
    </citation>
    <scope>NUCLEOTIDE SEQUENCE</scope>
    <source>
        <strain evidence="2">CIP111891</strain>
    </source>
</reference>
<dbReference type="InterPro" id="IPR032494">
    <property type="entry name" value="Phage_TTP_N"/>
</dbReference>
<protein>
    <recommendedName>
        <fullName evidence="1">Lambda phage tail tube protein N-terminal domain-containing protein</fullName>
    </recommendedName>
</protein>
<accession>A0ABM9D0U3</accession>
<name>A0ABM9D0U3_9BACL</name>
<dbReference type="Gene3D" id="4.10.410.40">
    <property type="match status" value="1"/>
</dbReference>
<evidence type="ECO:0000313" key="3">
    <source>
        <dbReference type="Proteomes" id="UP000838821"/>
    </source>
</evidence>
<sequence>MAQRAMGTIIKIGANSIAEVTSITPPEMTADTIDTTTLSSPGGYKESIPGFKDGGEIGIVGFFNPSDTLGQIALYNAFNNGTVDSYTIIFPAALGASWTCTGGVTGFKTTGVEVDGAIGFEATIKIAGAPSMATTASAGLSALSLTGTGGALSPAFANTNYSYSFSGVSATSATVTATAAAHTLKLYIDGVYSQDLVSASPSASIPLTLNVGKKLTILANETGKTQKVYEVVVVKTT</sequence>
<evidence type="ECO:0000313" key="2">
    <source>
        <dbReference type="EMBL" id="CAH1230680.1"/>
    </source>
</evidence>
<evidence type="ECO:0000259" key="1">
    <source>
        <dbReference type="Pfam" id="PF16461"/>
    </source>
</evidence>
<comment type="caution">
    <text evidence="2">The sequence shown here is derived from an EMBL/GenBank/DDBJ whole genome shotgun (WGS) entry which is preliminary data.</text>
</comment>
<dbReference type="Pfam" id="PF16461">
    <property type="entry name" value="Phage_TTP_12"/>
    <property type="match status" value="1"/>
</dbReference>
<organism evidence="2 3">
    <name type="scientific">Paenibacillus allorhizoplanae</name>
    <dbReference type="NCBI Taxonomy" id="2905648"/>
    <lineage>
        <taxon>Bacteria</taxon>
        <taxon>Bacillati</taxon>
        <taxon>Bacillota</taxon>
        <taxon>Bacilli</taxon>
        <taxon>Bacillales</taxon>
        <taxon>Paenibacillaceae</taxon>
        <taxon>Paenibacillus</taxon>
    </lineage>
</organism>
<gene>
    <name evidence="2" type="ORF">PAECIP111891_06720</name>
</gene>
<keyword evidence="3" id="KW-1185">Reference proteome</keyword>
<dbReference type="RefSeq" id="WP_236293088.1">
    <property type="nucleotide sequence ID" value="NZ_CAKMMW010000038.1"/>
</dbReference>
<feature type="domain" description="Lambda phage tail tube protein N-terminal" evidence="1">
    <location>
        <begin position="16"/>
        <end position="133"/>
    </location>
</feature>
<dbReference type="Proteomes" id="UP000838821">
    <property type="component" value="Unassembled WGS sequence"/>
</dbReference>
<proteinExistence type="predicted"/>